<dbReference type="EMBL" id="CP135136">
    <property type="protein sequence ID" value="WWR12057.1"/>
    <property type="molecule type" value="Genomic_DNA"/>
</dbReference>
<dbReference type="InterPro" id="IPR051157">
    <property type="entry name" value="PDH/Transketolase"/>
</dbReference>
<evidence type="ECO:0000256" key="1">
    <source>
        <dbReference type="ARBA" id="ARBA00001964"/>
    </source>
</evidence>
<dbReference type="Gene3D" id="3.40.50.970">
    <property type="match status" value="2"/>
</dbReference>
<dbReference type="PANTHER" id="PTHR43825">
    <property type="entry name" value="PYRUVATE DEHYDROGENASE E1 COMPONENT"/>
    <property type="match status" value="1"/>
</dbReference>
<dbReference type="InterPro" id="IPR029061">
    <property type="entry name" value="THDP-binding"/>
</dbReference>
<evidence type="ECO:0000256" key="5">
    <source>
        <dbReference type="ARBA" id="ARBA00023002"/>
    </source>
</evidence>
<dbReference type="InterPro" id="IPR004660">
    <property type="entry name" value="PDH_E1"/>
</dbReference>
<evidence type="ECO:0000259" key="10">
    <source>
        <dbReference type="Pfam" id="PF00456"/>
    </source>
</evidence>
<feature type="domain" description="Pyruvate dehydrogenase E1 component middle" evidence="11">
    <location>
        <begin position="476"/>
        <end position="700"/>
    </location>
</feature>
<dbReference type="EC" id="1.2.4.1" evidence="3 9"/>
<organism evidence="13 14">
    <name type="scientific">Candidatus Legionella polyplacis</name>
    <dbReference type="NCBI Taxonomy" id="2005262"/>
    <lineage>
        <taxon>Bacteria</taxon>
        <taxon>Pseudomonadati</taxon>
        <taxon>Pseudomonadota</taxon>
        <taxon>Gammaproteobacteria</taxon>
        <taxon>Legionellales</taxon>
        <taxon>Legionellaceae</taxon>
        <taxon>Legionella</taxon>
    </lineage>
</organism>
<dbReference type="CDD" id="cd02017">
    <property type="entry name" value="TPP_E1_EcPDC_like"/>
    <property type="match status" value="1"/>
</dbReference>
<dbReference type="SUPFAM" id="SSF52518">
    <property type="entry name" value="Thiamin diphosphate-binding fold (THDP-binding)"/>
    <property type="match status" value="2"/>
</dbReference>
<evidence type="ECO:0000259" key="11">
    <source>
        <dbReference type="Pfam" id="PF17831"/>
    </source>
</evidence>
<dbReference type="Proteomes" id="UP001360424">
    <property type="component" value="Chromosome"/>
</dbReference>
<evidence type="ECO:0000256" key="4">
    <source>
        <dbReference type="ARBA" id="ARBA00017172"/>
    </source>
</evidence>
<dbReference type="InterPro" id="IPR009014">
    <property type="entry name" value="Transketo_C/PFOR_II"/>
</dbReference>
<proteinExistence type="predicted"/>
<dbReference type="Gene3D" id="3.40.50.920">
    <property type="match status" value="1"/>
</dbReference>
<evidence type="ECO:0000259" key="12">
    <source>
        <dbReference type="Pfam" id="PF22613"/>
    </source>
</evidence>
<reference evidence="13" key="1">
    <citation type="submission" date="2023-09" db="EMBL/GenBank/DDBJ databases">
        <title>Genomes of two closely related lineages of the louse Polyplax serrata with different host specificities.</title>
        <authorList>
            <person name="Martinu J."/>
            <person name="Tarabai H."/>
            <person name="Stefka J."/>
            <person name="Hypsa V."/>
        </authorList>
    </citation>
    <scope>NUCLEOTIDE SEQUENCE [LARGE SCALE GENOMIC DNA]</scope>
    <source>
        <strain evidence="13">HR10_N</strain>
    </source>
</reference>
<sequence>MKNIYTNDIDPEETNEWIEALRNILINDGNKRAKFILRKLLKEAKFQGINIKSIFNTPYKNTIPFDKEKIMPEDYGMQERINALIRWNALIMVLRVSKKFPELGGHISSYASALTLYEVGFNYFFKGPNSNSCGGDLLYIQGHSAPGIYARAYLEGRLSEYQLNNFRQEINSNGLSSYPHPWLMPNFWQFPTVSMGLSSIQAIYQARFLKYLKNRGLLKDSENRKVWAFLGDGEMDEPESIGALSIASREKLDNLIFVINCNLQRLDGLVRGNGKIIQELESIFHGFGWNVIKVIWGSKWDDLINSDKEGLLQRRMEECLDGDYQNYKANSGSYIRKHFFGKYLGLLKMVEHMSDYDIECLNRGGHDKQKVYAAYFEAVNHKGSPTVILAKTVKGYGIGLGIESQNIAHQQKEISIDQLKIFKKRFNIPITDKQLKKLSFYRPDDDSPEITFLKKQRNALGGYLPYRNNVSCKLKIPNLSFFSSLISGSNENKFSTTLTFLKILFALLNDKSINNHIVPIIPDECRTFGIEGLFKKIGIYSYCGQLYDSIDKKQVIFYKETQNGQILEEGINEAGAFCSWIAAATSYSSNKLPMIPFYIYYSMFGFQRIGDLIWAAGDMRSRGFLIGGTSGKTTLAGEGLQHQDGHSHVLFSTIPNCISYNPAYSYELAVIIQNGLFRMYENQEDVFYYITIMNESYTHPSMPIGVQDDIIKGMYLLKESIPNDERHVQLLGSGSIMQEVINASILLKNDFLITSDLWSVTSFNELRKDGLLIERFNRLNPKLKKPKLTFIEKKLSNRKGPIVAVTDYMHIYADQISKFISKTFVSLGTDGYGRSDTRVNLRYFFEINSKFIVLSALSALNKDKIVDSSEIEKAIYMYKIDIHKTNPFFG</sequence>
<dbReference type="SUPFAM" id="SSF52922">
    <property type="entry name" value="TK C-terminal domain-like"/>
    <property type="match status" value="1"/>
</dbReference>
<dbReference type="InterPro" id="IPR041621">
    <property type="entry name" value="PDH_E1_M"/>
</dbReference>
<evidence type="ECO:0000256" key="9">
    <source>
        <dbReference type="PIRNR" id="PIRNR000156"/>
    </source>
</evidence>
<protein>
    <recommendedName>
        <fullName evidence="4 9">Pyruvate dehydrogenase E1 component</fullName>
        <ecNumber evidence="3 9">1.2.4.1</ecNumber>
    </recommendedName>
</protein>
<dbReference type="Pfam" id="PF00456">
    <property type="entry name" value="Transketolase_N"/>
    <property type="match status" value="1"/>
</dbReference>
<dbReference type="PANTHER" id="PTHR43825:SF3">
    <property type="entry name" value="PYRUVATE DEHYDROGENASE E1 COMPONENT"/>
    <property type="match status" value="1"/>
</dbReference>
<evidence type="ECO:0000313" key="13">
    <source>
        <dbReference type="EMBL" id="WWR12057.1"/>
    </source>
</evidence>
<keyword evidence="7 9" id="KW-0670">Pyruvate</keyword>
<evidence type="ECO:0000256" key="2">
    <source>
        <dbReference type="ARBA" id="ARBA00003157"/>
    </source>
</evidence>
<dbReference type="Pfam" id="PF17831">
    <property type="entry name" value="PDH_E1_M"/>
    <property type="match status" value="1"/>
</dbReference>
<keyword evidence="14" id="KW-1185">Reference proteome</keyword>
<dbReference type="InterPro" id="IPR035807">
    <property type="entry name" value="PDC_E1_N"/>
</dbReference>
<dbReference type="RefSeq" id="WP_338521641.1">
    <property type="nucleotide sequence ID" value="NZ_CP135136.1"/>
</dbReference>
<dbReference type="PIRSF" id="PIRSF000156">
    <property type="entry name" value="Pyruvate_dh_E1"/>
    <property type="match status" value="1"/>
</dbReference>
<evidence type="ECO:0000256" key="7">
    <source>
        <dbReference type="ARBA" id="ARBA00023317"/>
    </source>
</evidence>
<evidence type="ECO:0000256" key="8">
    <source>
        <dbReference type="ARBA" id="ARBA00051231"/>
    </source>
</evidence>
<dbReference type="NCBIfam" id="TIGR00759">
    <property type="entry name" value="aceE"/>
    <property type="match status" value="1"/>
</dbReference>
<gene>
    <name evidence="13" type="primary">aceE</name>
    <name evidence="13" type="ORF">RQL38_00205</name>
</gene>
<dbReference type="InterPro" id="IPR055152">
    <property type="entry name" value="Transketolase-like_C_2"/>
</dbReference>
<feature type="domain" description="Transketolase-like C-terminal" evidence="12">
    <location>
        <begin position="713"/>
        <end position="847"/>
    </location>
</feature>
<name>A0ABZ2GY54_9GAMM</name>
<comment type="function">
    <text evidence="2 9">Component of the pyruvate dehydrogenase (PDH) complex, that catalyzes the overall conversion of pyruvate to acetyl-CoA and CO(2).</text>
</comment>
<accession>A0ABZ2GY54</accession>
<comment type="cofactor">
    <cofactor evidence="1 9">
        <name>thiamine diphosphate</name>
        <dbReference type="ChEBI" id="CHEBI:58937"/>
    </cofactor>
</comment>
<evidence type="ECO:0000256" key="3">
    <source>
        <dbReference type="ARBA" id="ARBA00012281"/>
    </source>
</evidence>
<keyword evidence="5 9" id="KW-0560">Oxidoreductase</keyword>
<evidence type="ECO:0000313" key="14">
    <source>
        <dbReference type="Proteomes" id="UP001360424"/>
    </source>
</evidence>
<feature type="domain" description="Transketolase N-terminal" evidence="10">
    <location>
        <begin position="142"/>
        <end position="298"/>
    </location>
</feature>
<keyword evidence="6 9" id="KW-0786">Thiamine pyrophosphate</keyword>
<comment type="catalytic activity">
    <reaction evidence="8 9">
        <text>N(6)-[(R)-lipoyl]-L-lysyl-[protein] + pyruvate + H(+) = N(6)-[(R)-S(8)-acetyldihydrolipoyl]-L-lysyl-[protein] + CO2</text>
        <dbReference type="Rhea" id="RHEA:19189"/>
        <dbReference type="Rhea" id="RHEA-COMP:10474"/>
        <dbReference type="Rhea" id="RHEA-COMP:10478"/>
        <dbReference type="ChEBI" id="CHEBI:15361"/>
        <dbReference type="ChEBI" id="CHEBI:15378"/>
        <dbReference type="ChEBI" id="CHEBI:16526"/>
        <dbReference type="ChEBI" id="CHEBI:83099"/>
        <dbReference type="ChEBI" id="CHEBI:83111"/>
        <dbReference type="EC" id="1.2.4.1"/>
    </reaction>
</comment>
<dbReference type="GO" id="GO:0004739">
    <property type="term" value="F:pyruvate dehydrogenase (acetyl-transferring) activity"/>
    <property type="evidence" value="ECO:0007669"/>
    <property type="project" value="UniProtKB-EC"/>
</dbReference>
<evidence type="ECO:0000256" key="6">
    <source>
        <dbReference type="ARBA" id="ARBA00023052"/>
    </source>
</evidence>
<dbReference type="InterPro" id="IPR005474">
    <property type="entry name" value="Transketolase_N"/>
</dbReference>
<dbReference type="Pfam" id="PF22613">
    <property type="entry name" value="Transketolase_C_1"/>
    <property type="match status" value="1"/>
</dbReference>